<dbReference type="AlphaFoldDB" id="A0A835Y0T3"/>
<evidence type="ECO:0000313" key="4">
    <source>
        <dbReference type="Proteomes" id="UP000612055"/>
    </source>
</evidence>
<feature type="compositionally biased region" description="Pro residues" evidence="1">
    <location>
        <begin position="348"/>
        <end position="357"/>
    </location>
</feature>
<keyword evidence="2" id="KW-1133">Transmembrane helix</keyword>
<keyword evidence="2" id="KW-0472">Membrane</keyword>
<reference evidence="3" key="1">
    <citation type="journal article" date="2020" name="bioRxiv">
        <title>Comparative genomics of Chlamydomonas.</title>
        <authorList>
            <person name="Craig R.J."/>
            <person name="Hasan A.R."/>
            <person name="Ness R.W."/>
            <person name="Keightley P.D."/>
        </authorList>
    </citation>
    <scope>NUCLEOTIDE SEQUENCE</scope>
    <source>
        <strain evidence="3">CCAP 11/70</strain>
    </source>
</reference>
<organism evidence="3 4">
    <name type="scientific">Edaphochlamys debaryana</name>
    <dbReference type="NCBI Taxonomy" id="47281"/>
    <lineage>
        <taxon>Eukaryota</taxon>
        <taxon>Viridiplantae</taxon>
        <taxon>Chlorophyta</taxon>
        <taxon>core chlorophytes</taxon>
        <taxon>Chlorophyceae</taxon>
        <taxon>CS clade</taxon>
        <taxon>Chlamydomonadales</taxon>
        <taxon>Chlamydomonadales incertae sedis</taxon>
        <taxon>Edaphochlamys</taxon>
    </lineage>
</organism>
<evidence type="ECO:0000256" key="1">
    <source>
        <dbReference type="SAM" id="MobiDB-lite"/>
    </source>
</evidence>
<feature type="region of interest" description="Disordered" evidence="1">
    <location>
        <begin position="1"/>
        <end position="30"/>
    </location>
</feature>
<feature type="compositionally biased region" description="Polar residues" evidence="1">
    <location>
        <begin position="309"/>
        <end position="325"/>
    </location>
</feature>
<sequence>MPTWPQQPPPTPPQPPWIPDVPSPPPSPPPMYCPSMPGYPGISQLQVLTCDCESPQPDICSLSLLNGEIELRPGQTLAVEFTNINSSLANLNRIVLSAEKIAFAQDQSWDRSERMFLASGLCTDIATATKCLHDWYHGVPAWRSEQGCQRCFGLNLVQDLASPDDPAGQPWEGLVEGVGDMSLFRAQLVERWSAAVREAAAQAENQVFNDFWPSQPPLDGSNETAQAERFAEFERLKDEAISAAVGQPSVVFFLASLGSGPIRLNYARSARLLYVPGSLAQFAPPSNLSFVNITAPPNATAAPSANGTVQLNKTGTADDGSNATGPLTDIRAIDSNRSEEADAGPQGSQPPPAPVGSPPGAAGRPLPAAWAVLLTAGALVLSGPALASAGWR</sequence>
<evidence type="ECO:0000313" key="3">
    <source>
        <dbReference type="EMBL" id="KAG2493680.1"/>
    </source>
</evidence>
<name>A0A835Y0T3_9CHLO</name>
<dbReference type="Proteomes" id="UP000612055">
    <property type="component" value="Unassembled WGS sequence"/>
</dbReference>
<proteinExistence type="predicted"/>
<feature type="compositionally biased region" description="Basic and acidic residues" evidence="1">
    <location>
        <begin position="331"/>
        <end position="340"/>
    </location>
</feature>
<accession>A0A835Y0T3</accession>
<protein>
    <submittedName>
        <fullName evidence="3">Uncharacterized protein</fullName>
    </submittedName>
</protein>
<dbReference type="EMBL" id="JAEHOE010000036">
    <property type="protein sequence ID" value="KAG2493680.1"/>
    <property type="molecule type" value="Genomic_DNA"/>
</dbReference>
<dbReference type="OrthoDB" id="539363at2759"/>
<keyword evidence="4" id="KW-1185">Reference proteome</keyword>
<gene>
    <name evidence="3" type="ORF">HYH03_008194</name>
</gene>
<keyword evidence="2" id="KW-0812">Transmembrane</keyword>
<feature type="transmembrane region" description="Helical" evidence="2">
    <location>
        <begin position="368"/>
        <end position="391"/>
    </location>
</feature>
<comment type="caution">
    <text evidence="3">The sequence shown here is derived from an EMBL/GenBank/DDBJ whole genome shotgun (WGS) entry which is preliminary data.</text>
</comment>
<feature type="region of interest" description="Disordered" evidence="1">
    <location>
        <begin position="300"/>
        <end position="362"/>
    </location>
</feature>
<evidence type="ECO:0000256" key="2">
    <source>
        <dbReference type="SAM" id="Phobius"/>
    </source>
</evidence>